<sequence length="154" mass="16712">MNTPREVLKAADIAAMEPEHSVHPLNENAVRLKRALGDATGLTQLGVHLMTLMPGHESTEYHRHLYAEECVYVLSGSGEAIVDGRTHAIGPGDFMGFPRGGAAHTMLNTGDLPLVYLVAGDRPEHDVCDYPKLGKRLYKAGTHKVFVDLGTTPE</sequence>
<dbReference type="AlphaFoldDB" id="A0A2S5E7Q8"/>
<feature type="domain" description="Cupin type-2" evidence="2">
    <location>
        <begin position="49"/>
        <end position="118"/>
    </location>
</feature>
<dbReference type="Pfam" id="PF07883">
    <property type="entry name" value="Cupin_2"/>
    <property type="match status" value="1"/>
</dbReference>
<dbReference type="Gene3D" id="2.60.120.10">
    <property type="entry name" value="Jelly Rolls"/>
    <property type="match status" value="1"/>
</dbReference>
<dbReference type="EMBL" id="PQVP01000001">
    <property type="protein sequence ID" value="POZ87420.1"/>
    <property type="molecule type" value="Genomic_DNA"/>
</dbReference>
<protein>
    <submittedName>
        <fullName evidence="3">Cupin domain-containing protein</fullName>
    </submittedName>
</protein>
<keyword evidence="1" id="KW-0479">Metal-binding</keyword>
<evidence type="ECO:0000313" key="3">
    <source>
        <dbReference type="EMBL" id="POZ87420.1"/>
    </source>
</evidence>
<evidence type="ECO:0000256" key="1">
    <source>
        <dbReference type="ARBA" id="ARBA00022723"/>
    </source>
</evidence>
<comment type="caution">
    <text evidence="3">The sequence shown here is derived from an EMBL/GenBank/DDBJ whole genome shotgun (WGS) entry which is preliminary data.</text>
</comment>
<dbReference type="InterPro" id="IPR011051">
    <property type="entry name" value="RmlC_Cupin_sf"/>
</dbReference>
<dbReference type="GO" id="GO:0046872">
    <property type="term" value="F:metal ion binding"/>
    <property type="evidence" value="ECO:0007669"/>
    <property type="project" value="UniProtKB-KW"/>
</dbReference>
<dbReference type="InterPro" id="IPR051610">
    <property type="entry name" value="GPI/OXD"/>
</dbReference>
<dbReference type="InterPro" id="IPR013096">
    <property type="entry name" value="Cupin_2"/>
</dbReference>
<dbReference type="CDD" id="cd02224">
    <property type="entry name" value="cupin_SPO2919-like"/>
    <property type="match status" value="1"/>
</dbReference>
<evidence type="ECO:0000313" key="4">
    <source>
        <dbReference type="Proteomes" id="UP000238655"/>
    </source>
</evidence>
<dbReference type="InterPro" id="IPR014710">
    <property type="entry name" value="RmlC-like_jellyroll"/>
</dbReference>
<name>A0A2S5E7Q8_9BURK</name>
<dbReference type="RefSeq" id="WP_089462564.1">
    <property type="nucleotide sequence ID" value="NZ_CM009576.1"/>
</dbReference>
<dbReference type="SUPFAM" id="SSF51182">
    <property type="entry name" value="RmlC-like cupins"/>
    <property type="match status" value="1"/>
</dbReference>
<dbReference type="Proteomes" id="UP000238655">
    <property type="component" value="Chromosome 2"/>
</dbReference>
<dbReference type="PANTHER" id="PTHR35848">
    <property type="entry name" value="OXALATE-BINDING PROTEIN"/>
    <property type="match status" value="1"/>
</dbReference>
<proteinExistence type="predicted"/>
<gene>
    <name evidence="3" type="ORF">C3743_13630</name>
</gene>
<reference evidence="3 4" key="1">
    <citation type="submission" date="2018-01" db="EMBL/GenBank/DDBJ databases">
        <title>Successful Treatment of Persistent Burkholderia cepacia Bacteremia with Ceftazidime-Avibactam.</title>
        <authorList>
            <person name="Tamma P."/>
            <person name="Fan Y."/>
            <person name="Bergman Y."/>
            <person name="Sick-Samuels A."/>
            <person name="Hsu A."/>
            <person name="Timp W."/>
            <person name="Simner P."/>
        </authorList>
    </citation>
    <scope>NUCLEOTIDE SEQUENCE [LARGE SCALE GENOMIC DNA]</scope>
    <source>
        <strain evidence="3 4">170816</strain>
    </source>
</reference>
<accession>A0A2S5E7Q8</accession>
<evidence type="ECO:0000259" key="2">
    <source>
        <dbReference type="Pfam" id="PF07883"/>
    </source>
</evidence>
<organism evidence="3 4">
    <name type="scientific">Burkholderia contaminans</name>
    <dbReference type="NCBI Taxonomy" id="488447"/>
    <lineage>
        <taxon>Bacteria</taxon>
        <taxon>Pseudomonadati</taxon>
        <taxon>Pseudomonadota</taxon>
        <taxon>Betaproteobacteria</taxon>
        <taxon>Burkholderiales</taxon>
        <taxon>Burkholderiaceae</taxon>
        <taxon>Burkholderia</taxon>
        <taxon>Burkholderia cepacia complex</taxon>
    </lineage>
</organism>